<keyword evidence="1" id="KW-0614">Plasmid</keyword>
<dbReference type="Proteomes" id="UP000240506">
    <property type="component" value="Plasmid pWMBT7"/>
</dbReference>
<comment type="caution">
    <text evidence="1">The sequence shown here is derived from an EMBL/GenBank/DDBJ whole genome shotgun (WGS) entry which is preliminary data.</text>
</comment>
<gene>
    <name evidence="1" type="ORF">C9I43_00340</name>
</gene>
<evidence type="ECO:0000313" key="2">
    <source>
        <dbReference type="Proteomes" id="UP000240506"/>
    </source>
</evidence>
<name>A0ABX5HYH9_9GAMM</name>
<reference evidence="1 2" key="1">
    <citation type="submission" date="2018-04" db="EMBL/GenBank/DDBJ databases">
        <title>Genomic sequence of a freshwater isolate of Shewanella morhuae.</title>
        <authorList>
            <person name="Castillo D.E."/>
            <person name="Gram L."/>
        </authorList>
    </citation>
    <scope>NUCLEOTIDE SEQUENCE [LARGE SCALE GENOMIC DNA]</scope>
    <source>
        <strain evidence="1 2">CW7</strain>
        <plasmid evidence="1 2">pWMBT7</plasmid>
    </source>
</reference>
<dbReference type="EMBL" id="PYSG01000001">
    <property type="protein sequence ID" value="PTA51825.1"/>
    <property type="molecule type" value="Genomic_DNA"/>
</dbReference>
<evidence type="ECO:0000313" key="1">
    <source>
        <dbReference type="EMBL" id="PTA51825.1"/>
    </source>
</evidence>
<protein>
    <submittedName>
        <fullName evidence="1">Uncharacterized protein</fullName>
    </submittedName>
</protein>
<proteinExistence type="predicted"/>
<keyword evidence="2" id="KW-1185">Reference proteome</keyword>
<organism evidence="1 2">
    <name type="scientific">Shewanella morhuae</name>
    <dbReference type="NCBI Taxonomy" id="365591"/>
    <lineage>
        <taxon>Bacteria</taxon>
        <taxon>Pseudomonadati</taxon>
        <taxon>Pseudomonadota</taxon>
        <taxon>Gammaproteobacteria</taxon>
        <taxon>Alteromonadales</taxon>
        <taxon>Shewanellaceae</taxon>
        <taxon>Shewanella</taxon>
    </lineage>
</organism>
<geneLocation type="plasmid" evidence="1 2">
    <name>pWMBT7</name>
</geneLocation>
<sequence>MTNLSDTFKYISHFRHAGHQVGRKVGDMLEVLTYAAIARDDEMLARLQVEPKLHGFSGAGHKVEFILLSTTNFDEQNNPQVINGGEITDPSEVISFIECKKVGVEQTVNGRFKKMFPKNGNNKGYKVLFDNTFPISFAPRGGERHTYSVTFTPNRKVRITKAEDTNFLFEENLVDEGRIIFTLCTNGLSEIIGNNRSLRDYEPTLAHCRILEIISISDAGVIALLNDCLSGPQTPEKAKQSSFVALDVRKNRFNSFDKREPETEMVSVLVLTEFSHWEEKSQNMIKSCIDKNFVVSDDIIVEAFEAFEDHFGESFYDKITKENFENDADVRRIAFEIVNQHDGKIFLDIKDQTYKKFLVRDNLFITL</sequence>
<dbReference type="RefSeq" id="WP_107881386.1">
    <property type="nucleotide sequence ID" value="NZ_CM009684.1"/>
</dbReference>
<accession>A0ABX5HYH9</accession>